<dbReference type="Proteomes" id="UP000178599">
    <property type="component" value="Unassembled WGS sequence"/>
</dbReference>
<evidence type="ECO:0000313" key="2">
    <source>
        <dbReference type="Proteomes" id="UP000178599"/>
    </source>
</evidence>
<comment type="caution">
    <text evidence="1">The sequence shown here is derived from an EMBL/GenBank/DDBJ whole genome shotgun (WGS) entry which is preliminary data.</text>
</comment>
<dbReference type="EMBL" id="MHLE01000006">
    <property type="protein sequence ID" value="OGZ03234.1"/>
    <property type="molecule type" value="Genomic_DNA"/>
</dbReference>
<name>A0A1G2CPA1_9BACT</name>
<evidence type="ECO:0000313" key="1">
    <source>
        <dbReference type="EMBL" id="OGZ03234.1"/>
    </source>
</evidence>
<sequence length="65" mass="7427">MSIVNAVPKDLFYVELDLLSIQPDLERLNSLFDEATSRTDLIEASLKEASKEAKKYPEAFKPRKI</sequence>
<accession>A0A1G2CPA1</accession>
<organism evidence="1 2">
    <name type="scientific">Candidatus Liptonbacteria bacterium RIFOXYB1_FULL_36_10</name>
    <dbReference type="NCBI Taxonomy" id="1798654"/>
    <lineage>
        <taxon>Bacteria</taxon>
        <taxon>Candidatus Liptoniibacteriota</taxon>
    </lineage>
</organism>
<reference evidence="1 2" key="1">
    <citation type="journal article" date="2016" name="Nat. Commun.">
        <title>Thousands of microbial genomes shed light on interconnected biogeochemical processes in an aquifer system.</title>
        <authorList>
            <person name="Anantharaman K."/>
            <person name="Brown C.T."/>
            <person name="Hug L.A."/>
            <person name="Sharon I."/>
            <person name="Castelle C.J."/>
            <person name="Probst A.J."/>
            <person name="Thomas B.C."/>
            <person name="Singh A."/>
            <person name="Wilkins M.J."/>
            <person name="Karaoz U."/>
            <person name="Brodie E.L."/>
            <person name="Williams K.H."/>
            <person name="Hubbard S.S."/>
            <person name="Banfield J.F."/>
        </authorList>
    </citation>
    <scope>NUCLEOTIDE SEQUENCE [LARGE SCALE GENOMIC DNA]</scope>
</reference>
<dbReference type="AlphaFoldDB" id="A0A1G2CPA1"/>
<proteinExistence type="predicted"/>
<protein>
    <submittedName>
        <fullName evidence="1">Uncharacterized protein</fullName>
    </submittedName>
</protein>
<gene>
    <name evidence="1" type="ORF">A2390_01635</name>
</gene>